<dbReference type="Proteomes" id="UP001151760">
    <property type="component" value="Unassembled WGS sequence"/>
</dbReference>
<accession>A0ABQ4YT32</accession>
<feature type="chain" id="PRO_5047282594" description="Transmembrane protein" evidence="1">
    <location>
        <begin position="19"/>
        <end position="133"/>
    </location>
</feature>
<keyword evidence="1" id="KW-0732">Signal</keyword>
<evidence type="ECO:0000313" key="3">
    <source>
        <dbReference type="Proteomes" id="UP001151760"/>
    </source>
</evidence>
<feature type="signal peptide" evidence="1">
    <location>
        <begin position="1"/>
        <end position="18"/>
    </location>
</feature>
<evidence type="ECO:0000256" key="1">
    <source>
        <dbReference type="SAM" id="SignalP"/>
    </source>
</evidence>
<sequence length="133" mass="14621">MYRLNIIIFALTVLVVFGFPSLVASFEGVLVVVHCFFMLTNNGCGGGGCSNPGGGCAKQSGGDGFEGLDGQLSMVLEPHELVLVIQVKTMKRFDKCFYLKWILRVLEVVKEISFLEVEKLGELVLEELVMVMN</sequence>
<protein>
    <recommendedName>
        <fullName evidence="4">Transmembrane protein</fullName>
    </recommendedName>
</protein>
<reference evidence="2" key="1">
    <citation type="journal article" date="2022" name="Int. J. Mol. Sci.">
        <title>Draft Genome of Tanacetum Coccineum: Genomic Comparison of Closely Related Tanacetum-Family Plants.</title>
        <authorList>
            <person name="Yamashiro T."/>
            <person name="Shiraishi A."/>
            <person name="Nakayama K."/>
            <person name="Satake H."/>
        </authorList>
    </citation>
    <scope>NUCLEOTIDE SEQUENCE</scope>
</reference>
<organism evidence="2 3">
    <name type="scientific">Tanacetum coccineum</name>
    <dbReference type="NCBI Taxonomy" id="301880"/>
    <lineage>
        <taxon>Eukaryota</taxon>
        <taxon>Viridiplantae</taxon>
        <taxon>Streptophyta</taxon>
        <taxon>Embryophyta</taxon>
        <taxon>Tracheophyta</taxon>
        <taxon>Spermatophyta</taxon>
        <taxon>Magnoliopsida</taxon>
        <taxon>eudicotyledons</taxon>
        <taxon>Gunneridae</taxon>
        <taxon>Pentapetalae</taxon>
        <taxon>asterids</taxon>
        <taxon>campanulids</taxon>
        <taxon>Asterales</taxon>
        <taxon>Asteraceae</taxon>
        <taxon>Asteroideae</taxon>
        <taxon>Anthemideae</taxon>
        <taxon>Anthemidinae</taxon>
        <taxon>Tanacetum</taxon>
    </lineage>
</organism>
<evidence type="ECO:0008006" key="4">
    <source>
        <dbReference type="Google" id="ProtNLM"/>
    </source>
</evidence>
<reference evidence="2" key="2">
    <citation type="submission" date="2022-01" db="EMBL/GenBank/DDBJ databases">
        <authorList>
            <person name="Yamashiro T."/>
            <person name="Shiraishi A."/>
            <person name="Satake H."/>
            <person name="Nakayama K."/>
        </authorList>
    </citation>
    <scope>NUCLEOTIDE SEQUENCE</scope>
</reference>
<evidence type="ECO:0000313" key="2">
    <source>
        <dbReference type="EMBL" id="GJS80984.1"/>
    </source>
</evidence>
<proteinExistence type="predicted"/>
<keyword evidence="3" id="KW-1185">Reference proteome</keyword>
<gene>
    <name evidence="2" type="ORF">Tco_0747525</name>
</gene>
<comment type="caution">
    <text evidence="2">The sequence shown here is derived from an EMBL/GenBank/DDBJ whole genome shotgun (WGS) entry which is preliminary data.</text>
</comment>
<name>A0ABQ4YT32_9ASTR</name>
<dbReference type="EMBL" id="BQNB010010713">
    <property type="protein sequence ID" value="GJS80984.1"/>
    <property type="molecule type" value="Genomic_DNA"/>
</dbReference>